<dbReference type="STRING" id="1448318.A0A319ETN5"/>
<dbReference type="EMBL" id="KZ826320">
    <property type="protein sequence ID" value="PYI10688.1"/>
    <property type="molecule type" value="Genomic_DNA"/>
</dbReference>
<dbReference type="OrthoDB" id="4207132at2759"/>
<evidence type="ECO:0000313" key="1">
    <source>
        <dbReference type="EMBL" id="PYI10688.1"/>
    </source>
</evidence>
<accession>A0A319ETN5</accession>
<proteinExistence type="predicted"/>
<sequence>MMARTITLTSDATTQWQPILVVTESPVELDEEDAKRYHKVPNSRIDFLCVDVADPTRQALIAMFVQIPFQGTEFTPPAVRAQQASETVSKRAMTLLSAYCRLQAGKCKHTPAFLGTLKEKQAQDGWVPGGYAFFLGFTWLPGVKLGTGCVSDGLFYELPLQKRDEIREAFRVAYTSMAACGVREWLSQSPKHLLWDEDTRKVYFVGDFAPTEETWEWGPVWWERWRLDEGHVRQRDV</sequence>
<gene>
    <name evidence="1" type="ORF">BO78DRAFT_305021</name>
</gene>
<dbReference type="AlphaFoldDB" id="A0A319ETN5"/>
<name>A0A319ETN5_ASPSB</name>
<organism evidence="1 2">
    <name type="scientific">Aspergillus sclerotiicarbonarius (strain CBS 121057 / IBT 28362)</name>
    <dbReference type="NCBI Taxonomy" id="1448318"/>
    <lineage>
        <taxon>Eukaryota</taxon>
        <taxon>Fungi</taxon>
        <taxon>Dikarya</taxon>
        <taxon>Ascomycota</taxon>
        <taxon>Pezizomycotina</taxon>
        <taxon>Eurotiomycetes</taxon>
        <taxon>Eurotiomycetidae</taxon>
        <taxon>Eurotiales</taxon>
        <taxon>Aspergillaceae</taxon>
        <taxon>Aspergillus</taxon>
        <taxon>Aspergillus subgen. Circumdati</taxon>
    </lineage>
</organism>
<reference evidence="1 2" key="1">
    <citation type="submission" date="2018-02" db="EMBL/GenBank/DDBJ databases">
        <title>The genomes of Aspergillus section Nigri reveals drivers in fungal speciation.</title>
        <authorList>
            <consortium name="DOE Joint Genome Institute"/>
            <person name="Vesth T.C."/>
            <person name="Nybo J."/>
            <person name="Theobald S."/>
            <person name="Brandl J."/>
            <person name="Frisvad J.C."/>
            <person name="Nielsen K.F."/>
            <person name="Lyhne E.K."/>
            <person name="Kogle M.E."/>
            <person name="Kuo A."/>
            <person name="Riley R."/>
            <person name="Clum A."/>
            <person name="Nolan M."/>
            <person name="Lipzen A."/>
            <person name="Salamov A."/>
            <person name="Henrissat B."/>
            <person name="Wiebenga A."/>
            <person name="De vries R.P."/>
            <person name="Grigoriev I.V."/>
            <person name="Mortensen U.H."/>
            <person name="Andersen M.R."/>
            <person name="Baker S.E."/>
        </authorList>
    </citation>
    <scope>NUCLEOTIDE SEQUENCE [LARGE SCALE GENOMIC DNA]</scope>
    <source>
        <strain evidence="1 2">CBS 121057</strain>
    </source>
</reference>
<dbReference type="VEuPathDB" id="FungiDB:BO78DRAFT_305021"/>
<dbReference type="Proteomes" id="UP000248423">
    <property type="component" value="Unassembled WGS sequence"/>
</dbReference>
<protein>
    <submittedName>
        <fullName evidence="1">Uncharacterized protein</fullName>
    </submittedName>
</protein>
<evidence type="ECO:0000313" key="2">
    <source>
        <dbReference type="Proteomes" id="UP000248423"/>
    </source>
</evidence>
<keyword evidence="2" id="KW-1185">Reference proteome</keyword>